<keyword evidence="3" id="KW-0274">FAD</keyword>
<dbReference type="PANTHER" id="PTHR13789:SF314">
    <property type="entry name" value="FAD-BINDING DOMAIN-CONTAINING PROTEIN"/>
    <property type="match status" value="1"/>
</dbReference>
<keyword evidence="4" id="KW-0560">Oxidoreductase</keyword>
<evidence type="ECO:0000256" key="3">
    <source>
        <dbReference type="ARBA" id="ARBA00022827"/>
    </source>
</evidence>
<feature type="domain" description="FAD-binding" evidence="6">
    <location>
        <begin position="9"/>
        <end position="336"/>
    </location>
</feature>
<evidence type="ECO:0000256" key="4">
    <source>
        <dbReference type="ARBA" id="ARBA00023002"/>
    </source>
</evidence>
<dbReference type="SUPFAM" id="SSF51905">
    <property type="entry name" value="FAD/NAD(P)-binding domain"/>
    <property type="match status" value="1"/>
</dbReference>
<dbReference type="Proteomes" id="UP000636479">
    <property type="component" value="Unassembled WGS sequence"/>
</dbReference>
<keyword evidence="8" id="KW-1185">Reference proteome</keyword>
<reference evidence="7" key="1">
    <citation type="submission" date="2020-05" db="EMBL/GenBank/DDBJ databases">
        <title>Mycena genomes resolve the evolution of fungal bioluminescence.</title>
        <authorList>
            <person name="Tsai I.J."/>
        </authorList>
    </citation>
    <scope>NUCLEOTIDE SEQUENCE</scope>
    <source>
        <strain evidence="7">171206Taipei</strain>
    </source>
</reference>
<dbReference type="InterPro" id="IPR002938">
    <property type="entry name" value="FAD-bd"/>
</dbReference>
<keyword evidence="5" id="KW-0503">Monooxygenase</keyword>
<dbReference type="InterPro" id="IPR050493">
    <property type="entry name" value="FAD-dep_Monooxygenase_BioMet"/>
</dbReference>
<sequence>MTTEVGPLRVAIVGAGIGGLAAAAALRKAGHIVDVYESSEIKTEIGAGLGMQTNAVRVLKSLGCKRENLRGGLFDGITIHNAETAESTKFPARNWEALKKEGIENFSCHRSDLHSELRRLATEEGAASGPPARLHLGNRVVSCDPEAGSLTLSNGETVASDLVIGADGVHSIVRTSVLGHEVQAVPTGWACYRCLFDGSKIKEYPEFDWVIKNMNSVRQENAQLSEYIVYGIRDNTLINFAAFDTDLERDSSKPIAQPVSKEAVLERYPTFHQNFRHLFDLPLTTPIIRWQLRAMPLLPTWVNGRTVIIGDAAHATMPLLAQGAAMAIEEAGCLGVLFPVGTTPDQVPARLAGFQALRKERGEFVNVQSVAQADPENRGKFTKNADFRAYLWDYDTIKTSQEYFDNHFGAGQVE</sequence>
<evidence type="ECO:0000313" key="8">
    <source>
        <dbReference type="Proteomes" id="UP000636479"/>
    </source>
</evidence>
<protein>
    <submittedName>
        <fullName evidence="7">FAD/NAD(P)-binding domain-containing protein</fullName>
    </submittedName>
</protein>
<evidence type="ECO:0000256" key="2">
    <source>
        <dbReference type="ARBA" id="ARBA00022630"/>
    </source>
</evidence>
<evidence type="ECO:0000313" key="7">
    <source>
        <dbReference type="EMBL" id="KAF7312713.1"/>
    </source>
</evidence>
<dbReference type="RefSeq" id="XP_037224821.1">
    <property type="nucleotide sequence ID" value="XM_037359726.1"/>
</dbReference>
<accession>A0A8H6T7Y5</accession>
<dbReference type="InterPro" id="IPR036188">
    <property type="entry name" value="FAD/NAD-bd_sf"/>
</dbReference>
<gene>
    <name evidence="7" type="ORF">MIND_00286100</name>
</gene>
<dbReference type="GeneID" id="59342242"/>
<dbReference type="GO" id="GO:0071949">
    <property type="term" value="F:FAD binding"/>
    <property type="evidence" value="ECO:0007669"/>
    <property type="project" value="InterPro"/>
</dbReference>
<dbReference type="PANTHER" id="PTHR13789">
    <property type="entry name" value="MONOOXYGENASE"/>
    <property type="match status" value="1"/>
</dbReference>
<dbReference type="Gene3D" id="3.50.50.60">
    <property type="entry name" value="FAD/NAD(P)-binding domain"/>
    <property type="match status" value="1"/>
</dbReference>
<comment type="similarity">
    <text evidence="1">Belongs to the paxM FAD-dependent monooxygenase family.</text>
</comment>
<dbReference type="GO" id="GO:0004497">
    <property type="term" value="F:monooxygenase activity"/>
    <property type="evidence" value="ECO:0007669"/>
    <property type="project" value="UniProtKB-KW"/>
</dbReference>
<evidence type="ECO:0000256" key="5">
    <source>
        <dbReference type="ARBA" id="ARBA00023033"/>
    </source>
</evidence>
<dbReference type="OrthoDB" id="9993796at2759"/>
<evidence type="ECO:0000256" key="1">
    <source>
        <dbReference type="ARBA" id="ARBA00007992"/>
    </source>
</evidence>
<dbReference type="AlphaFoldDB" id="A0A8H6T7Y5"/>
<dbReference type="PRINTS" id="PR00420">
    <property type="entry name" value="RNGMNOXGNASE"/>
</dbReference>
<keyword evidence="2" id="KW-0285">Flavoprotein</keyword>
<proteinExistence type="inferred from homology"/>
<dbReference type="Pfam" id="PF01494">
    <property type="entry name" value="FAD_binding_3"/>
    <property type="match status" value="1"/>
</dbReference>
<dbReference type="EMBL" id="JACAZF010000002">
    <property type="protein sequence ID" value="KAF7312713.1"/>
    <property type="molecule type" value="Genomic_DNA"/>
</dbReference>
<organism evidence="7 8">
    <name type="scientific">Mycena indigotica</name>
    <dbReference type="NCBI Taxonomy" id="2126181"/>
    <lineage>
        <taxon>Eukaryota</taxon>
        <taxon>Fungi</taxon>
        <taxon>Dikarya</taxon>
        <taxon>Basidiomycota</taxon>
        <taxon>Agaricomycotina</taxon>
        <taxon>Agaricomycetes</taxon>
        <taxon>Agaricomycetidae</taxon>
        <taxon>Agaricales</taxon>
        <taxon>Marasmiineae</taxon>
        <taxon>Mycenaceae</taxon>
        <taxon>Mycena</taxon>
    </lineage>
</organism>
<evidence type="ECO:0000259" key="6">
    <source>
        <dbReference type="Pfam" id="PF01494"/>
    </source>
</evidence>
<name>A0A8H6T7Y5_9AGAR</name>
<comment type="caution">
    <text evidence="7">The sequence shown here is derived from an EMBL/GenBank/DDBJ whole genome shotgun (WGS) entry which is preliminary data.</text>
</comment>